<dbReference type="InterPro" id="IPR003594">
    <property type="entry name" value="HATPase_dom"/>
</dbReference>
<dbReference type="SMART" id="SM00065">
    <property type="entry name" value="GAF"/>
    <property type="match status" value="1"/>
</dbReference>
<dbReference type="SMART" id="SM00388">
    <property type="entry name" value="HisKA"/>
    <property type="match status" value="1"/>
</dbReference>
<dbReference type="AlphaFoldDB" id="A0A7C3KJN8"/>
<dbReference type="Gene3D" id="1.10.287.130">
    <property type="match status" value="1"/>
</dbReference>
<dbReference type="InterPro" id="IPR029016">
    <property type="entry name" value="GAF-like_dom_sf"/>
</dbReference>
<dbReference type="InterPro" id="IPR005467">
    <property type="entry name" value="His_kinase_dom"/>
</dbReference>
<dbReference type="CDD" id="cd00082">
    <property type="entry name" value="HisKA"/>
    <property type="match status" value="1"/>
</dbReference>
<keyword evidence="7" id="KW-1133">Transmembrane helix</keyword>
<dbReference type="Pfam" id="PF01590">
    <property type="entry name" value="GAF"/>
    <property type="match status" value="1"/>
</dbReference>
<dbReference type="InterPro" id="IPR003661">
    <property type="entry name" value="HisK_dim/P_dom"/>
</dbReference>
<proteinExistence type="predicted"/>
<dbReference type="SUPFAM" id="SSF55785">
    <property type="entry name" value="PYP-like sensor domain (PAS domain)"/>
    <property type="match status" value="1"/>
</dbReference>
<evidence type="ECO:0000256" key="2">
    <source>
        <dbReference type="ARBA" id="ARBA00012438"/>
    </source>
</evidence>
<comment type="caution">
    <text evidence="9">The sequence shown here is derived from an EMBL/GenBank/DDBJ whole genome shotgun (WGS) entry which is preliminary data.</text>
</comment>
<comment type="catalytic activity">
    <reaction evidence="1">
        <text>ATP + protein L-histidine = ADP + protein N-phospho-L-histidine.</text>
        <dbReference type="EC" id="2.7.13.3"/>
    </reaction>
</comment>
<dbReference type="SUPFAM" id="SSF47384">
    <property type="entry name" value="Homodimeric domain of signal transducing histidine kinase"/>
    <property type="match status" value="1"/>
</dbReference>
<dbReference type="SUPFAM" id="SSF55781">
    <property type="entry name" value="GAF domain-like"/>
    <property type="match status" value="1"/>
</dbReference>
<dbReference type="PROSITE" id="PS50109">
    <property type="entry name" value="HIS_KIN"/>
    <property type="match status" value="1"/>
</dbReference>
<dbReference type="InterPro" id="IPR004358">
    <property type="entry name" value="Sig_transdc_His_kin-like_C"/>
</dbReference>
<dbReference type="InterPro" id="IPR036097">
    <property type="entry name" value="HisK_dim/P_sf"/>
</dbReference>
<dbReference type="Gene3D" id="3.30.450.20">
    <property type="entry name" value="PAS domain"/>
    <property type="match status" value="1"/>
</dbReference>
<dbReference type="Gene3D" id="3.30.565.10">
    <property type="entry name" value="Histidine kinase-like ATPase, C-terminal domain"/>
    <property type="match status" value="1"/>
</dbReference>
<dbReference type="InterPro" id="IPR013656">
    <property type="entry name" value="PAS_4"/>
</dbReference>
<keyword evidence="4" id="KW-0808">Transferase</keyword>
<dbReference type="Gene3D" id="3.30.450.40">
    <property type="match status" value="1"/>
</dbReference>
<feature type="coiled-coil region" evidence="6">
    <location>
        <begin position="421"/>
        <end position="455"/>
    </location>
</feature>
<reference evidence="9" key="1">
    <citation type="journal article" date="2020" name="mSystems">
        <title>Genome- and Community-Level Interaction Insights into Carbon Utilization and Element Cycling Functions of Hydrothermarchaeota in Hydrothermal Sediment.</title>
        <authorList>
            <person name="Zhou Z."/>
            <person name="Liu Y."/>
            <person name="Xu W."/>
            <person name="Pan J."/>
            <person name="Luo Z.H."/>
            <person name="Li M."/>
        </authorList>
    </citation>
    <scope>NUCLEOTIDE SEQUENCE [LARGE SCALE GENOMIC DNA]</scope>
    <source>
        <strain evidence="9">SpSt-418</strain>
    </source>
</reference>
<gene>
    <name evidence="9" type="ORF">ENR64_28365</name>
</gene>
<evidence type="ECO:0000256" key="4">
    <source>
        <dbReference type="ARBA" id="ARBA00022777"/>
    </source>
</evidence>
<sequence length="740" mass="83866">MVSITVQLNFDYALSFRFFLLWQPLVETGARSQLMQQGSRQSFLFATISLLCVALGILAVMAWVLKKTILHPLAQLTQQVANSKESGDFIFPTSLPNNEIRWLAETFNQVFQERHQAERALQYRATWLRNQGTILSRLAKQRNIIEGNLQAAAQEITKAIAEVLMVDRASIWLYNDLKTNLNCIDLFEYNMLQPQLEQHRSDLSLVVEQYPSYFHALETSDKPIVANDACTDPRTCEFTSTYLIPLDIHSMLDVPIRVSGQTVGVLCIEQVGKLRCWTPEDESFARSIGDLVALSVEARDRKVAEQALKQSEMRNQALVNAQPDLLIRMHADGSYIDVVKGGVVQLFRPEQTGSQVSIYDMLPLDQAQKRMYYAQKALRTREIQVYEYSFKADEQSYTEEARIVACGGDEVLVIVRDITERKQTERLLRQQAEDLENALEELKRTQSQMIQSEKMSSLGQMVAGVAHEINNPVNFIYGNISIAHDDSQMLLNLLKLYQQHYPKPDPEIQRTIDEIDLEFIEKDLPKMLSSMKVGAERIREIVRSLRIFSRLDEAEYKTANIHEGIDSTLLILQHRLKAQPNQPEIHIAKDYGEIPEIECYPGQLNQVFMNILSNAIDALEERIKQDYLMKGTQSDFSACPRISPTITIQTRQISSTHIAIHLTDNGPGISQANHSKLFDPFFTTKPVGKGTGLGLSISYQIIVKKHTGSLTCDSTPGQGTKFVIELPIQIQPFAASKRAN</sequence>
<dbReference type="EMBL" id="DSRU01000423">
    <property type="protein sequence ID" value="HFN01588.1"/>
    <property type="molecule type" value="Genomic_DNA"/>
</dbReference>
<evidence type="ECO:0000313" key="9">
    <source>
        <dbReference type="EMBL" id="HFN01588.1"/>
    </source>
</evidence>
<organism evidence="9">
    <name type="scientific">Oscillatoriales cyanobacterium SpSt-418</name>
    <dbReference type="NCBI Taxonomy" id="2282169"/>
    <lineage>
        <taxon>Bacteria</taxon>
        <taxon>Bacillati</taxon>
        <taxon>Cyanobacteriota</taxon>
        <taxon>Cyanophyceae</taxon>
        <taxon>Oscillatoriophycideae</taxon>
        <taxon>Oscillatoriales</taxon>
    </lineage>
</organism>
<accession>A0A7C3KJN8</accession>
<dbReference type="Pfam" id="PF02518">
    <property type="entry name" value="HATPase_c"/>
    <property type="match status" value="1"/>
</dbReference>
<dbReference type="Pfam" id="PF08448">
    <property type="entry name" value="PAS_4"/>
    <property type="match status" value="1"/>
</dbReference>
<protein>
    <recommendedName>
        <fullName evidence="2">histidine kinase</fullName>
        <ecNumber evidence="2">2.7.13.3</ecNumber>
    </recommendedName>
</protein>
<evidence type="ECO:0000256" key="6">
    <source>
        <dbReference type="SAM" id="Coils"/>
    </source>
</evidence>
<dbReference type="GO" id="GO:0000155">
    <property type="term" value="F:phosphorelay sensor kinase activity"/>
    <property type="evidence" value="ECO:0007669"/>
    <property type="project" value="InterPro"/>
</dbReference>
<evidence type="ECO:0000256" key="3">
    <source>
        <dbReference type="ARBA" id="ARBA00022553"/>
    </source>
</evidence>
<dbReference type="InterPro" id="IPR036890">
    <property type="entry name" value="HATPase_C_sf"/>
</dbReference>
<keyword evidence="7" id="KW-0472">Membrane</keyword>
<evidence type="ECO:0000256" key="7">
    <source>
        <dbReference type="SAM" id="Phobius"/>
    </source>
</evidence>
<dbReference type="Pfam" id="PF00512">
    <property type="entry name" value="HisKA"/>
    <property type="match status" value="1"/>
</dbReference>
<dbReference type="InterPro" id="IPR035965">
    <property type="entry name" value="PAS-like_dom_sf"/>
</dbReference>
<keyword evidence="6" id="KW-0175">Coiled coil</keyword>
<dbReference type="PANTHER" id="PTHR43065:SF50">
    <property type="entry name" value="HISTIDINE KINASE"/>
    <property type="match status" value="1"/>
</dbReference>
<keyword evidence="7" id="KW-0812">Transmembrane</keyword>
<name>A0A7C3KJN8_9CYAN</name>
<keyword evidence="5" id="KW-0902">Two-component regulatory system</keyword>
<feature type="transmembrane region" description="Helical" evidence="7">
    <location>
        <begin position="42"/>
        <end position="65"/>
    </location>
</feature>
<evidence type="ECO:0000256" key="5">
    <source>
        <dbReference type="ARBA" id="ARBA00023012"/>
    </source>
</evidence>
<keyword evidence="4" id="KW-0418">Kinase</keyword>
<dbReference type="SUPFAM" id="SSF55874">
    <property type="entry name" value="ATPase domain of HSP90 chaperone/DNA topoisomerase II/histidine kinase"/>
    <property type="match status" value="1"/>
</dbReference>
<dbReference type="Gene3D" id="6.10.340.10">
    <property type="match status" value="1"/>
</dbReference>
<feature type="domain" description="Histidine kinase" evidence="8">
    <location>
        <begin position="464"/>
        <end position="730"/>
    </location>
</feature>
<dbReference type="InterPro" id="IPR003018">
    <property type="entry name" value="GAF"/>
</dbReference>
<keyword evidence="3" id="KW-0597">Phosphoprotein</keyword>
<dbReference type="SMART" id="SM00387">
    <property type="entry name" value="HATPase_c"/>
    <property type="match status" value="1"/>
</dbReference>
<dbReference type="EC" id="2.7.13.3" evidence="2"/>
<evidence type="ECO:0000259" key="8">
    <source>
        <dbReference type="PROSITE" id="PS50109"/>
    </source>
</evidence>
<dbReference type="PANTHER" id="PTHR43065">
    <property type="entry name" value="SENSOR HISTIDINE KINASE"/>
    <property type="match status" value="1"/>
</dbReference>
<dbReference type="PRINTS" id="PR00344">
    <property type="entry name" value="BCTRLSENSOR"/>
</dbReference>
<evidence type="ECO:0000256" key="1">
    <source>
        <dbReference type="ARBA" id="ARBA00000085"/>
    </source>
</evidence>